<keyword evidence="2" id="KW-1185">Reference proteome</keyword>
<evidence type="ECO:0000313" key="1">
    <source>
        <dbReference type="EMBL" id="KAJ8885066.1"/>
    </source>
</evidence>
<name>A0ABQ9HLU7_9NEOP</name>
<dbReference type="Proteomes" id="UP001159363">
    <property type="component" value="Chromosome X"/>
</dbReference>
<reference evidence="1 2" key="1">
    <citation type="submission" date="2023-02" db="EMBL/GenBank/DDBJ databases">
        <title>LHISI_Scaffold_Assembly.</title>
        <authorList>
            <person name="Stuart O.P."/>
            <person name="Cleave R."/>
            <person name="Magrath M.J.L."/>
            <person name="Mikheyev A.S."/>
        </authorList>
    </citation>
    <scope>NUCLEOTIDE SEQUENCE [LARGE SCALE GENOMIC DNA]</scope>
    <source>
        <strain evidence="1">Daus_M_001</strain>
        <tissue evidence="1">Leg muscle</tissue>
    </source>
</reference>
<accession>A0ABQ9HLU7</accession>
<organism evidence="1 2">
    <name type="scientific">Dryococelus australis</name>
    <dbReference type="NCBI Taxonomy" id="614101"/>
    <lineage>
        <taxon>Eukaryota</taxon>
        <taxon>Metazoa</taxon>
        <taxon>Ecdysozoa</taxon>
        <taxon>Arthropoda</taxon>
        <taxon>Hexapoda</taxon>
        <taxon>Insecta</taxon>
        <taxon>Pterygota</taxon>
        <taxon>Neoptera</taxon>
        <taxon>Polyneoptera</taxon>
        <taxon>Phasmatodea</taxon>
        <taxon>Verophasmatodea</taxon>
        <taxon>Anareolatae</taxon>
        <taxon>Phasmatidae</taxon>
        <taxon>Eurycanthinae</taxon>
        <taxon>Dryococelus</taxon>
    </lineage>
</organism>
<evidence type="ECO:0000313" key="2">
    <source>
        <dbReference type="Proteomes" id="UP001159363"/>
    </source>
</evidence>
<protein>
    <submittedName>
        <fullName evidence="1">Uncharacterized protein</fullName>
    </submittedName>
</protein>
<dbReference type="EMBL" id="JARBHB010000004">
    <property type="protein sequence ID" value="KAJ8885066.1"/>
    <property type="molecule type" value="Genomic_DNA"/>
</dbReference>
<proteinExistence type="predicted"/>
<gene>
    <name evidence="1" type="ORF">PR048_011262</name>
</gene>
<comment type="caution">
    <text evidence="1">The sequence shown here is derived from an EMBL/GenBank/DDBJ whole genome shotgun (WGS) entry which is preliminary data.</text>
</comment>
<sequence length="97" mass="11104">MWMPEGRYPLLIYMWMRWSLYEQLTNMRGGRGRTAGGREVWLHEMATHTSRAPTHLVLWPIHYTSCPSHYIATLAANPTTLGSGSTHSQHCPQPLGR</sequence>